<dbReference type="Proteomes" id="UP001257909">
    <property type="component" value="Unassembled WGS sequence"/>
</dbReference>
<keyword evidence="2" id="KW-1185">Reference proteome</keyword>
<dbReference type="RefSeq" id="WP_310279788.1">
    <property type="nucleotide sequence ID" value="NZ_JAVDWR010000011.1"/>
</dbReference>
<sequence>MDFLVIDAVAVQPEYFRMYEELIDIGLSEAVSDLVFVKKPHTLSYAFEQDGISLGYYKILSTKAGATQGVTIFTLHKQ</sequence>
<proteinExistence type="predicted"/>
<protein>
    <submittedName>
        <fullName evidence="1">Uncharacterized protein</fullName>
    </submittedName>
</protein>
<dbReference type="EMBL" id="JAVDWR010000011">
    <property type="protein sequence ID" value="MDR7121991.1"/>
    <property type="molecule type" value="Genomic_DNA"/>
</dbReference>
<name>A0ABU1W201_9GAMM</name>
<accession>A0ABU1W201</accession>
<gene>
    <name evidence="1" type="ORF">J2W69_002948</name>
</gene>
<comment type="caution">
    <text evidence="1">The sequence shown here is derived from an EMBL/GenBank/DDBJ whole genome shotgun (WGS) entry which is preliminary data.</text>
</comment>
<evidence type="ECO:0000313" key="2">
    <source>
        <dbReference type="Proteomes" id="UP001257909"/>
    </source>
</evidence>
<organism evidence="1 2">
    <name type="scientific">Rheinheimera soli</name>
    <dbReference type="NCBI Taxonomy" id="443616"/>
    <lineage>
        <taxon>Bacteria</taxon>
        <taxon>Pseudomonadati</taxon>
        <taxon>Pseudomonadota</taxon>
        <taxon>Gammaproteobacteria</taxon>
        <taxon>Chromatiales</taxon>
        <taxon>Chromatiaceae</taxon>
        <taxon>Rheinheimera</taxon>
    </lineage>
</organism>
<evidence type="ECO:0000313" key="1">
    <source>
        <dbReference type="EMBL" id="MDR7121991.1"/>
    </source>
</evidence>
<reference evidence="1 2" key="1">
    <citation type="submission" date="2023-07" db="EMBL/GenBank/DDBJ databases">
        <title>Sorghum-associated microbial communities from plants grown in Nebraska, USA.</title>
        <authorList>
            <person name="Schachtman D."/>
        </authorList>
    </citation>
    <scope>NUCLEOTIDE SEQUENCE [LARGE SCALE GENOMIC DNA]</scope>
    <source>
        <strain evidence="1 2">4138</strain>
    </source>
</reference>